<proteinExistence type="predicted"/>
<accession>A0A0F3NB08</accession>
<comment type="caution">
    <text evidence="1">The sequence shown here is derived from an EMBL/GenBank/DDBJ whole genome shotgun (WGS) entry which is preliminary data.</text>
</comment>
<dbReference type="Proteomes" id="UP000033441">
    <property type="component" value="Unassembled WGS sequence"/>
</dbReference>
<gene>
    <name evidence="1" type="ORF">APHMUC_1508</name>
</gene>
<organism evidence="1 2">
    <name type="scientific">Anaplasma phagocytophilum str. ApMUC09</name>
    <dbReference type="NCBI Taxonomy" id="1359152"/>
    <lineage>
        <taxon>Bacteria</taxon>
        <taxon>Pseudomonadati</taxon>
        <taxon>Pseudomonadota</taxon>
        <taxon>Alphaproteobacteria</taxon>
        <taxon>Rickettsiales</taxon>
        <taxon>Anaplasmataceae</taxon>
        <taxon>Anaplasma</taxon>
        <taxon>phagocytophilum group</taxon>
    </lineage>
</organism>
<dbReference type="AlphaFoldDB" id="A0A0F3NB08"/>
<evidence type="ECO:0000313" key="2">
    <source>
        <dbReference type="Proteomes" id="UP000033441"/>
    </source>
</evidence>
<dbReference type="EMBL" id="LANV01000001">
    <property type="protein sequence ID" value="KJV64079.1"/>
    <property type="molecule type" value="Genomic_DNA"/>
</dbReference>
<reference evidence="1 2" key="1">
    <citation type="submission" date="2015-02" db="EMBL/GenBank/DDBJ databases">
        <title>Genome Sequencing of Rickettsiales.</title>
        <authorList>
            <person name="Daugherty S.C."/>
            <person name="Su Q."/>
            <person name="Abolude K."/>
            <person name="Beier-Sexton M."/>
            <person name="Carlyon J.A."/>
            <person name="Carter R."/>
            <person name="Day N.P."/>
            <person name="Dumler S.J."/>
            <person name="Dyachenko V."/>
            <person name="Godinez A."/>
            <person name="Kurtti T.J."/>
            <person name="Lichay M."/>
            <person name="Mullins K.E."/>
            <person name="Ott S."/>
            <person name="Pappas-Brown V."/>
            <person name="Paris D.H."/>
            <person name="Patel P."/>
            <person name="Richards A.L."/>
            <person name="Sadzewicz L."/>
            <person name="Sears K."/>
            <person name="Seidman D."/>
            <person name="Sengamalay N."/>
            <person name="Stenos J."/>
            <person name="Tallon L.J."/>
            <person name="Vincent G."/>
            <person name="Fraser C.M."/>
            <person name="Munderloh U."/>
            <person name="Dunning-Hotopp J.C."/>
        </authorList>
    </citation>
    <scope>NUCLEOTIDE SEQUENCE [LARGE SCALE GENOMIC DNA]</scope>
    <source>
        <strain evidence="1 2">ApMUC09</strain>
    </source>
</reference>
<evidence type="ECO:0000313" key="1">
    <source>
        <dbReference type="EMBL" id="KJV64079.1"/>
    </source>
</evidence>
<name>A0A0F3NB08_ANAPH</name>
<protein>
    <submittedName>
        <fullName evidence="1">Uncharacterized protein</fullName>
    </submittedName>
</protein>
<dbReference type="PATRIC" id="fig|1359152.3.peg.1578"/>
<sequence length="71" mass="7915">MPAPPCSAVRALSHDRCNATTVHIVAPACSAKSCASDFATQEYTYQTYDPVFNRKYSSQRYKASFMSLLQM</sequence>